<dbReference type="Proteomes" id="UP000277300">
    <property type="component" value="Unassembled WGS sequence"/>
</dbReference>
<dbReference type="GO" id="GO:0003677">
    <property type="term" value="F:DNA binding"/>
    <property type="evidence" value="ECO:0007669"/>
    <property type="project" value="UniProtKB-KW"/>
</dbReference>
<evidence type="ECO:0000313" key="4">
    <source>
        <dbReference type="EMBL" id="RLN65360.1"/>
    </source>
</evidence>
<sequence length="392" mass="45497">MVARSKEDCATRLVRHLEVHEEVRDSAFRDFTKAVKSSLALFFELKEKDKKTTFPELKFKSKFARSNSIELRSRSCKVVHKNGKDYLRFHSTFFSFGKRDGIALRETPPELTHSLRLQRLREGEYYVVIPRVVEFEANQTSRVCAIDPGVRNFATIYDPDGRTLSVKDAYTVLKRRFEAIDAMKSKLALLNTKSKSKRAIKVRQRKKTKGRAKSKQHRKQHRLRRRIRFTHRRVTRMVNDMHQKLSSWLAANYNQVLLPSFQTAEMVRRYEQVVTADGTPVASSDEVKEKPVQEGNRQRRRKREIRSSTARAMLVQSHFKFKTLLKYKMDRVGGRVVECEEEYTSKTCSSCGGIKDNLGGNSTYACLSCHAVHDRDVNAGKNIFHKNMQMLV</sequence>
<name>A0A3F2RVX8_9STRA</name>
<evidence type="ECO:0000256" key="1">
    <source>
        <dbReference type="ARBA" id="ARBA00023125"/>
    </source>
</evidence>
<dbReference type="Pfam" id="PF07282">
    <property type="entry name" value="Cas12f1-like_TNB"/>
    <property type="match status" value="1"/>
</dbReference>
<dbReference type="PANTHER" id="PTHR36172">
    <property type="match status" value="1"/>
</dbReference>
<dbReference type="InterPro" id="IPR010095">
    <property type="entry name" value="Cas12f1-like_TNB"/>
</dbReference>
<protein>
    <recommendedName>
        <fullName evidence="3">Cas12f1-like TNB domain-containing protein</fullName>
    </recommendedName>
</protein>
<feature type="region of interest" description="Disordered" evidence="2">
    <location>
        <begin position="278"/>
        <end position="306"/>
    </location>
</feature>
<dbReference type="AlphaFoldDB" id="A0A3F2RVX8"/>
<accession>A0A3F2RVX8</accession>
<evidence type="ECO:0000259" key="3">
    <source>
        <dbReference type="Pfam" id="PF07282"/>
    </source>
</evidence>
<comment type="caution">
    <text evidence="4">The sequence shown here is derived from an EMBL/GenBank/DDBJ whole genome shotgun (WGS) entry which is preliminary data.</text>
</comment>
<reference evidence="4 5" key="1">
    <citation type="submission" date="2018-07" db="EMBL/GenBank/DDBJ databases">
        <title>Genome sequencing of oomycete isolates from Chile give support for New Zealand origin for Phytophthora kernoviae and make available the first Nothophytophthora sp. genome.</title>
        <authorList>
            <person name="Studholme D.J."/>
            <person name="Sanfuentes E."/>
            <person name="Panda P."/>
            <person name="Hill R."/>
            <person name="Sambles C."/>
            <person name="Grant M."/>
            <person name="Williams N.M."/>
            <person name="Mcdougal R.L."/>
        </authorList>
    </citation>
    <scope>NUCLEOTIDE SEQUENCE [LARGE SCALE GENOMIC DNA]</scope>
    <source>
        <strain evidence="4">Chile6</strain>
    </source>
</reference>
<keyword evidence="1" id="KW-0238">DNA-binding</keyword>
<feature type="domain" description="Cas12f1-like TNB" evidence="3">
    <location>
        <begin position="318"/>
        <end position="383"/>
    </location>
</feature>
<dbReference type="OrthoDB" id="127939at2759"/>
<evidence type="ECO:0000256" key="2">
    <source>
        <dbReference type="SAM" id="MobiDB-lite"/>
    </source>
</evidence>
<gene>
    <name evidence="4" type="ORF">BBP00_00002902</name>
</gene>
<organism evidence="4 5">
    <name type="scientific">Phytophthora kernoviae</name>
    <dbReference type="NCBI Taxonomy" id="325452"/>
    <lineage>
        <taxon>Eukaryota</taxon>
        <taxon>Sar</taxon>
        <taxon>Stramenopiles</taxon>
        <taxon>Oomycota</taxon>
        <taxon>Peronosporomycetes</taxon>
        <taxon>Peronosporales</taxon>
        <taxon>Peronosporaceae</taxon>
        <taxon>Phytophthora</taxon>
    </lineage>
</organism>
<feature type="region of interest" description="Disordered" evidence="2">
    <location>
        <begin position="201"/>
        <end position="223"/>
    </location>
</feature>
<dbReference type="PANTHER" id="PTHR36172:SF1">
    <property type="entry name" value="RESOLVASE-RELATED"/>
    <property type="match status" value="1"/>
</dbReference>
<dbReference type="InterPro" id="IPR051491">
    <property type="entry name" value="Recombinase/Transposase-rel"/>
</dbReference>
<dbReference type="EMBL" id="MBDO02000055">
    <property type="protein sequence ID" value="RLN65360.1"/>
    <property type="molecule type" value="Genomic_DNA"/>
</dbReference>
<proteinExistence type="predicted"/>
<evidence type="ECO:0000313" key="5">
    <source>
        <dbReference type="Proteomes" id="UP000277300"/>
    </source>
</evidence>